<sequence length="102" mass="11507">MEGKTDGSQQPLYQVGSYTQEIENTLFQISEQLRDEGRQAWVTPVDAEVPTWSVTVGSKAAPLTIYDVEENRSEDAQDDTPGLNVQLTTREAVDKWVDRTFE</sequence>
<evidence type="ECO:0000313" key="1">
    <source>
        <dbReference type="EMBL" id="WAH37626.1"/>
    </source>
</evidence>
<evidence type="ECO:0000313" key="2">
    <source>
        <dbReference type="Proteomes" id="UP001164803"/>
    </source>
</evidence>
<reference evidence="1" key="1">
    <citation type="submission" date="2022-08" db="EMBL/GenBank/DDBJ databases">
        <title>Alicyclobacillus dauci DSM2870, complete genome.</title>
        <authorList>
            <person name="Wang Q."/>
            <person name="Cai R."/>
            <person name="Wang Z."/>
        </authorList>
    </citation>
    <scope>NUCLEOTIDE SEQUENCE</scope>
    <source>
        <strain evidence="1">DSM 28700</strain>
    </source>
</reference>
<dbReference type="EMBL" id="CP104064">
    <property type="protein sequence ID" value="WAH37626.1"/>
    <property type="molecule type" value="Genomic_DNA"/>
</dbReference>
<dbReference type="Proteomes" id="UP001164803">
    <property type="component" value="Chromosome"/>
</dbReference>
<name>A0ABY6Z5M7_9BACL</name>
<proteinExistence type="predicted"/>
<accession>A0ABY6Z5M7</accession>
<protein>
    <submittedName>
        <fullName evidence="1">Uncharacterized protein</fullName>
    </submittedName>
</protein>
<organism evidence="1 2">
    <name type="scientific">Alicyclobacillus dauci</name>
    <dbReference type="NCBI Taxonomy" id="1475485"/>
    <lineage>
        <taxon>Bacteria</taxon>
        <taxon>Bacillati</taxon>
        <taxon>Bacillota</taxon>
        <taxon>Bacilli</taxon>
        <taxon>Bacillales</taxon>
        <taxon>Alicyclobacillaceae</taxon>
        <taxon>Alicyclobacillus</taxon>
    </lineage>
</organism>
<keyword evidence="2" id="KW-1185">Reference proteome</keyword>
<dbReference type="RefSeq" id="WP_268045134.1">
    <property type="nucleotide sequence ID" value="NZ_CP104064.1"/>
</dbReference>
<gene>
    <name evidence="1" type="ORF">NZD86_03605</name>
</gene>